<dbReference type="Gene3D" id="3.40.1390.10">
    <property type="entry name" value="MurE/MurF, N-terminal domain"/>
    <property type="match status" value="1"/>
</dbReference>
<organism evidence="7 10">
    <name type="scientific">Phocaeicola vulgatus</name>
    <name type="common">Bacteroides vulgatus</name>
    <dbReference type="NCBI Taxonomy" id="821"/>
    <lineage>
        <taxon>Bacteria</taxon>
        <taxon>Pseudomonadati</taxon>
        <taxon>Bacteroidota</taxon>
        <taxon>Bacteroidia</taxon>
        <taxon>Bacteroidales</taxon>
        <taxon>Bacteroidaceae</taxon>
        <taxon>Phocaeicola</taxon>
    </lineage>
</organism>
<keyword evidence="3 6" id="KW-0808">Transferase</keyword>
<dbReference type="PANTHER" id="PTHR43378:SF2">
    <property type="entry name" value="UDP-3-O-ACYLGLUCOSAMINE N-ACYLTRANSFERASE 1, MITOCHONDRIAL-RELATED"/>
    <property type="match status" value="1"/>
</dbReference>
<evidence type="ECO:0000313" key="7">
    <source>
        <dbReference type="EMBL" id="KAB6696961.1"/>
    </source>
</evidence>
<dbReference type="EMBL" id="WCZY01000001">
    <property type="protein sequence ID" value="KAB6696961.1"/>
    <property type="molecule type" value="Genomic_DNA"/>
</dbReference>
<dbReference type="GO" id="GO:0016020">
    <property type="term" value="C:membrane"/>
    <property type="evidence" value="ECO:0007669"/>
    <property type="project" value="GOC"/>
</dbReference>
<dbReference type="Gene3D" id="2.160.10.10">
    <property type="entry name" value="Hexapeptide repeat proteins"/>
    <property type="match status" value="1"/>
</dbReference>
<evidence type="ECO:0000313" key="11">
    <source>
        <dbReference type="Proteomes" id="UP000470952"/>
    </source>
</evidence>
<evidence type="ECO:0000256" key="4">
    <source>
        <dbReference type="ARBA" id="ARBA00023098"/>
    </source>
</evidence>
<dbReference type="SUPFAM" id="SSF51161">
    <property type="entry name" value="Trimeric LpxA-like enzymes"/>
    <property type="match status" value="1"/>
</dbReference>
<keyword evidence="2" id="KW-0441">Lipid A biosynthesis</keyword>
<evidence type="ECO:0000313" key="6">
    <source>
        <dbReference type="EMBL" id="KAB6663188.1"/>
    </source>
</evidence>
<evidence type="ECO:0000256" key="1">
    <source>
        <dbReference type="ARBA" id="ARBA00022516"/>
    </source>
</evidence>
<dbReference type="AlphaFoldDB" id="A0A6I1BQ44"/>
<dbReference type="RefSeq" id="WP_130085010.1">
    <property type="nucleotide sequence ID" value="NZ_RCXY01000002.1"/>
</dbReference>
<comment type="caution">
    <text evidence="7">The sequence shown here is derived from an EMBL/GenBank/DDBJ whole genome shotgun (WGS) entry which is preliminary data.</text>
</comment>
<gene>
    <name evidence="8" type="ORF">GAY17_01180</name>
    <name evidence="6" type="ORF">GAZ76_02030</name>
    <name evidence="7" type="ORF">GAZ92_01180</name>
</gene>
<dbReference type="EMBL" id="WDAG01000002">
    <property type="protein sequence ID" value="KAB6663188.1"/>
    <property type="molecule type" value="Genomic_DNA"/>
</dbReference>
<protein>
    <submittedName>
        <fullName evidence="7">UDP-3-O-(3-hydroxymyristoyl) glucosamine N-acyltransferase</fullName>
    </submittedName>
</protein>
<keyword evidence="4" id="KW-0443">Lipid metabolism</keyword>
<name>A0A6I1BQ44_PHOVU</name>
<dbReference type="InterPro" id="IPR007691">
    <property type="entry name" value="LpxD"/>
</dbReference>
<dbReference type="GO" id="GO:0016410">
    <property type="term" value="F:N-acyltransferase activity"/>
    <property type="evidence" value="ECO:0007669"/>
    <property type="project" value="InterPro"/>
</dbReference>
<keyword evidence="1" id="KW-0444">Lipid biosynthesis</keyword>
<dbReference type="InterPro" id="IPR001451">
    <property type="entry name" value="Hexapep"/>
</dbReference>
<reference evidence="9 10" key="1">
    <citation type="journal article" date="2019" name="Nat. Med.">
        <title>A library of human gut bacterial isolates paired with longitudinal multiomics data enables mechanistic microbiome research.</title>
        <authorList>
            <person name="Poyet M."/>
            <person name="Groussin M."/>
            <person name="Gibbons S.M."/>
            <person name="Avila-Pacheco J."/>
            <person name="Jiang X."/>
            <person name="Kearney S.M."/>
            <person name="Perrotta A.R."/>
            <person name="Berdy B."/>
            <person name="Zhao S."/>
            <person name="Lieberman T.D."/>
            <person name="Swanson P.K."/>
            <person name="Smith M."/>
            <person name="Roesemann S."/>
            <person name="Alexander J.E."/>
            <person name="Rich S.A."/>
            <person name="Livny J."/>
            <person name="Vlamakis H."/>
            <person name="Clish C."/>
            <person name="Bullock K."/>
            <person name="Deik A."/>
            <person name="Scott J."/>
            <person name="Pierce K.A."/>
            <person name="Xavier R.J."/>
            <person name="Alm E.J."/>
        </authorList>
    </citation>
    <scope>NUCLEOTIDE SEQUENCE [LARGE SCALE GENOMIC DNA]</scope>
    <source>
        <strain evidence="8 9">BIOML-A82</strain>
        <strain evidence="7 10">BIOML-A85</strain>
        <strain evidence="6 11">BIOML-A93</strain>
    </source>
</reference>
<dbReference type="Proteomes" id="UP000437380">
    <property type="component" value="Unassembled WGS sequence"/>
</dbReference>
<evidence type="ECO:0000313" key="10">
    <source>
        <dbReference type="Proteomes" id="UP000470777"/>
    </source>
</evidence>
<dbReference type="EMBL" id="WCZV01000001">
    <property type="protein sequence ID" value="KAB6704176.1"/>
    <property type="molecule type" value="Genomic_DNA"/>
</dbReference>
<dbReference type="Proteomes" id="UP000470952">
    <property type="component" value="Unassembled WGS sequence"/>
</dbReference>
<dbReference type="GO" id="GO:0009245">
    <property type="term" value="P:lipid A biosynthetic process"/>
    <property type="evidence" value="ECO:0007669"/>
    <property type="project" value="UniProtKB-KW"/>
</dbReference>
<dbReference type="CDD" id="cd03352">
    <property type="entry name" value="LbH_LpxD"/>
    <property type="match status" value="1"/>
</dbReference>
<dbReference type="Proteomes" id="UP000470777">
    <property type="component" value="Unassembled WGS sequence"/>
</dbReference>
<keyword evidence="5 6" id="KW-0012">Acyltransferase</keyword>
<evidence type="ECO:0000256" key="2">
    <source>
        <dbReference type="ARBA" id="ARBA00022556"/>
    </source>
</evidence>
<proteinExistence type="predicted"/>
<evidence type="ECO:0000313" key="8">
    <source>
        <dbReference type="EMBL" id="KAB6704176.1"/>
    </source>
</evidence>
<dbReference type="PANTHER" id="PTHR43378">
    <property type="entry name" value="UDP-3-O-ACYLGLUCOSAMINE N-ACYLTRANSFERASE"/>
    <property type="match status" value="1"/>
</dbReference>
<accession>A0A6I1BQ44</accession>
<evidence type="ECO:0000313" key="9">
    <source>
        <dbReference type="Proteomes" id="UP000437380"/>
    </source>
</evidence>
<sequence>MCLLKDIVDFISDNIINIYGYDEMLAVDRVGGVFTEEPNALGWIAPYKENKQYLAEHSGACCLIVDENVQYTELLKNKVLIQTANPRLVFILIASKFFPASLPSHFGGSYIKPQIGCNTLVSPSAILMNCSIGNNCIIHPNVVIYDDVIIGNNTIIHAGTVIGNTGLGCERDLKGILHTFPHYSTVKIGSSVIIGPNCKIPRGTLSPTQIGDGTKIDGLCTIGHNAVVGINNWIGSSVTIAGSALIGDNNTIYAAVAIKDQITIGDNNVIGMGSVVVRNIPSNELWFGNPAKKYKDL</sequence>
<dbReference type="InterPro" id="IPR011004">
    <property type="entry name" value="Trimer_LpxA-like_sf"/>
</dbReference>
<evidence type="ECO:0000256" key="5">
    <source>
        <dbReference type="ARBA" id="ARBA00023315"/>
    </source>
</evidence>
<evidence type="ECO:0000256" key="3">
    <source>
        <dbReference type="ARBA" id="ARBA00022679"/>
    </source>
</evidence>
<dbReference type="Pfam" id="PF00132">
    <property type="entry name" value="Hexapep"/>
    <property type="match status" value="1"/>
</dbReference>